<reference evidence="1 3" key="2">
    <citation type="submission" date="2019-02" db="EMBL/GenBank/DDBJ databases">
        <title>Genome sequencing of Clostridium botulinum clinical isolates.</title>
        <authorList>
            <person name="Brunt J."/>
            <person name="Van Vliet A.H.M."/>
            <person name="Stringer S.C."/>
            <person name="Grant K.A."/>
            <person name="Carter A.C."/>
            <person name="Peck M.W."/>
        </authorList>
    </citation>
    <scope>NUCLEOTIDE SEQUENCE [LARGE SCALE GENOMIC DNA]</scope>
    <source>
        <strain evidence="1 3">H142660711</strain>
    </source>
</reference>
<dbReference type="EMBL" id="CP069280">
    <property type="protein sequence ID" value="QRI52988.1"/>
    <property type="molecule type" value="Genomic_DNA"/>
</dbReference>
<evidence type="ECO:0000313" key="2">
    <source>
        <dbReference type="EMBL" id="QRI52988.1"/>
    </source>
</evidence>
<gene>
    <name evidence="1" type="ORF">EXM69_03320</name>
    <name evidence="2" type="ORF">JQS73_16410</name>
</gene>
<accession>A0A0A2HGU2</accession>
<evidence type="ECO:0000313" key="3">
    <source>
        <dbReference type="Proteomes" id="UP000473887"/>
    </source>
</evidence>
<name>A0A0A2HGU2_CLOBO</name>
<sequence>MSIVLVKEIENKYFEEIESFRKENAVLKILLKEYVKKSIDYEKLLKESINLLDKHQEELEFLRVGKNRWTDEVVKHYFTIKDLQKALDIVGKEIMIYELNKNNKEM</sequence>
<reference evidence="2" key="3">
    <citation type="submission" date="2021-02" db="EMBL/GenBank/DDBJ databases">
        <authorList>
            <person name="Dover N."/>
            <person name="Barash J.R."/>
            <person name="Bell J.M."/>
            <person name="Sylvester M.D."/>
            <person name="Arnon S."/>
        </authorList>
    </citation>
    <scope>NUCLEOTIDE SEQUENCE</scope>
    <source>
        <strain evidence="2">IBCA10-7060</strain>
    </source>
</reference>
<dbReference type="EMBL" id="SGKC01000004">
    <property type="protein sequence ID" value="NEZ90997.1"/>
    <property type="molecule type" value="Genomic_DNA"/>
</dbReference>
<dbReference type="Proteomes" id="UP000663464">
    <property type="component" value="Chromosome"/>
</dbReference>
<dbReference type="Proteomes" id="UP000473887">
    <property type="component" value="Unassembled WGS sequence"/>
</dbReference>
<reference evidence="2 4" key="1">
    <citation type="journal article" date="2014" name="J. Infect. Dis.">
        <title>Molecular characterization of a novel botulinum neurotoxin type H gene.</title>
        <authorList>
            <person name="Dover N."/>
            <person name="Barash J.R."/>
            <person name="Hill K.K."/>
            <person name="Xie G."/>
            <person name="Arnon S.S."/>
        </authorList>
    </citation>
    <scope>NUCLEOTIDE SEQUENCE [LARGE SCALE GENOMIC DNA]</scope>
    <source>
        <strain evidence="2 4">IBCA10-7060</strain>
    </source>
</reference>
<proteinExistence type="predicted"/>
<organism evidence="1 3">
    <name type="scientific">Clostridium botulinum</name>
    <dbReference type="NCBI Taxonomy" id="1491"/>
    <lineage>
        <taxon>Bacteria</taxon>
        <taxon>Bacillati</taxon>
        <taxon>Bacillota</taxon>
        <taxon>Clostridia</taxon>
        <taxon>Eubacteriales</taxon>
        <taxon>Clostridiaceae</taxon>
        <taxon>Clostridium</taxon>
    </lineage>
</organism>
<evidence type="ECO:0000313" key="1">
    <source>
        <dbReference type="EMBL" id="NEZ90997.1"/>
    </source>
</evidence>
<dbReference type="AlphaFoldDB" id="A0A0A2HGU2"/>
<evidence type="ECO:0000313" key="4">
    <source>
        <dbReference type="Proteomes" id="UP000663464"/>
    </source>
</evidence>
<protein>
    <submittedName>
        <fullName evidence="1">Uncharacterized protein</fullName>
    </submittedName>
</protein>
<dbReference type="RefSeq" id="WP_003360068.1">
    <property type="nucleotide sequence ID" value="NZ_CP031097.1"/>
</dbReference>